<sequence length="28" mass="3291">MKIRSLETKSKSSNKQHLTRKSTIKFNV</sequence>
<dbReference type="EMBL" id="GGEC01076002">
    <property type="protein sequence ID" value="MBX56486.1"/>
    <property type="molecule type" value="Transcribed_RNA"/>
</dbReference>
<feature type="region of interest" description="Disordered" evidence="1">
    <location>
        <begin position="1"/>
        <end position="28"/>
    </location>
</feature>
<dbReference type="AlphaFoldDB" id="A0A2P2PNZ3"/>
<name>A0A2P2PNZ3_RHIMU</name>
<evidence type="ECO:0000256" key="1">
    <source>
        <dbReference type="SAM" id="MobiDB-lite"/>
    </source>
</evidence>
<accession>A0A2P2PNZ3</accession>
<organism evidence="2">
    <name type="scientific">Rhizophora mucronata</name>
    <name type="common">Asiatic mangrove</name>
    <dbReference type="NCBI Taxonomy" id="61149"/>
    <lineage>
        <taxon>Eukaryota</taxon>
        <taxon>Viridiplantae</taxon>
        <taxon>Streptophyta</taxon>
        <taxon>Embryophyta</taxon>
        <taxon>Tracheophyta</taxon>
        <taxon>Spermatophyta</taxon>
        <taxon>Magnoliopsida</taxon>
        <taxon>eudicotyledons</taxon>
        <taxon>Gunneridae</taxon>
        <taxon>Pentapetalae</taxon>
        <taxon>rosids</taxon>
        <taxon>fabids</taxon>
        <taxon>Malpighiales</taxon>
        <taxon>Rhizophoraceae</taxon>
        <taxon>Rhizophora</taxon>
    </lineage>
</organism>
<reference evidence="2" key="1">
    <citation type="submission" date="2018-02" db="EMBL/GenBank/DDBJ databases">
        <title>Rhizophora mucronata_Transcriptome.</title>
        <authorList>
            <person name="Meera S.P."/>
            <person name="Sreeshan A."/>
            <person name="Augustine A."/>
        </authorList>
    </citation>
    <scope>NUCLEOTIDE SEQUENCE</scope>
    <source>
        <tissue evidence="2">Leaf</tissue>
    </source>
</reference>
<feature type="compositionally biased region" description="Basic and acidic residues" evidence="1">
    <location>
        <begin position="1"/>
        <end position="10"/>
    </location>
</feature>
<protein>
    <submittedName>
        <fullName evidence="2">Uncharacterized protein</fullName>
    </submittedName>
</protein>
<proteinExistence type="predicted"/>
<feature type="compositionally biased region" description="Basic residues" evidence="1">
    <location>
        <begin position="12"/>
        <end position="28"/>
    </location>
</feature>
<evidence type="ECO:0000313" key="2">
    <source>
        <dbReference type="EMBL" id="MBX56486.1"/>
    </source>
</evidence>